<dbReference type="RefSeq" id="XP_013338696.1">
    <property type="nucleotide sequence ID" value="XM_013483242.1"/>
</dbReference>
<dbReference type="GeneID" id="25369200"/>
<organism evidence="1 2">
    <name type="scientific">Aureobasidium subglaciale (strain EXF-2481)</name>
    <name type="common">Aureobasidium pullulans var. subglaciale</name>
    <dbReference type="NCBI Taxonomy" id="1043005"/>
    <lineage>
        <taxon>Eukaryota</taxon>
        <taxon>Fungi</taxon>
        <taxon>Dikarya</taxon>
        <taxon>Ascomycota</taxon>
        <taxon>Pezizomycotina</taxon>
        <taxon>Dothideomycetes</taxon>
        <taxon>Dothideomycetidae</taxon>
        <taxon>Dothideales</taxon>
        <taxon>Saccotheciaceae</taxon>
        <taxon>Aureobasidium</taxon>
    </lineage>
</organism>
<dbReference type="AlphaFoldDB" id="A0A074YTQ1"/>
<protein>
    <submittedName>
        <fullName evidence="1">Uncharacterized protein</fullName>
    </submittedName>
</protein>
<keyword evidence="2" id="KW-1185">Reference proteome</keyword>
<evidence type="ECO:0000313" key="2">
    <source>
        <dbReference type="Proteomes" id="UP000030641"/>
    </source>
</evidence>
<name>A0A074YTQ1_AURSE</name>
<dbReference type="OrthoDB" id="3915570at2759"/>
<proteinExistence type="predicted"/>
<dbReference type="Proteomes" id="UP000030641">
    <property type="component" value="Unassembled WGS sequence"/>
</dbReference>
<dbReference type="HOGENOM" id="CLU_1199592_0_0_1"/>
<sequence>MRIPTFFLRTTPRLLLFQTLIAWLCIRSHFLPLPSTLTFALTTTLGSYINTTKDILDSRFSFPLPWETSFFLPAILDAWIIAEMPDLAILLGTHPCDQRFETRDPQTGICTRVLASQCFSFASMYSPRLKNSSMGFQILEACEQLYHTTAGEEIAHVTQCHKGEGDGEDDSLMRFVGCVKVMEYWERKKGICGKQQPFLRCVGEYGAFEEVVPILEALREKRDRREGKVAI</sequence>
<accession>A0A074YTQ1</accession>
<dbReference type="EMBL" id="KL584798">
    <property type="protein sequence ID" value="KEQ90211.1"/>
    <property type="molecule type" value="Genomic_DNA"/>
</dbReference>
<gene>
    <name evidence="1" type="ORF">AUEXF2481DRAFT_579436</name>
</gene>
<dbReference type="InParanoid" id="A0A074YTQ1"/>
<evidence type="ECO:0000313" key="1">
    <source>
        <dbReference type="EMBL" id="KEQ90211.1"/>
    </source>
</evidence>
<reference evidence="1 2" key="1">
    <citation type="journal article" date="2014" name="BMC Genomics">
        <title>Genome sequencing of four Aureobasidium pullulans varieties: biotechnological potential, stress tolerance, and description of new species.</title>
        <authorList>
            <person name="Gostin Ar C."/>
            <person name="Ohm R.A."/>
            <person name="Kogej T."/>
            <person name="Sonjak S."/>
            <person name="Turk M."/>
            <person name="Zajc J."/>
            <person name="Zalar P."/>
            <person name="Grube M."/>
            <person name="Sun H."/>
            <person name="Han J."/>
            <person name="Sharma A."/>
            <person name="Chiniquy J."/>
            <person name="Ngan C.Y."/>
            <person name="Lipzen A."/>
            <person name="Barry K."/>
            <person name="Grigoriev I.V."/>
            <person name="Gunde-Cimerman N."/>
        </authorList>
    </citation>
    <scope>NUCLEOTIDE SEQUENCE [LARGE SCALE GENOMIC DNA]</scope>
    <source>
        <strain evidence="1 2">EXF-2481</strain>
    </source>
</reference>